<evidence type="ECO:0000256" key="5">
    <source>
        <dbReference type="ARBA" id="ARBA00022723"/>
    </source>
</evidence>
<dbReference type="EMBL" id="CAJVCH010570960">
    <property type="protein sequence ID" value="CAG7836276.1"/>
    <property type="molecule type" value="Genomic_DNA"/>
</dbReference>
<keyword evidence="5" id="KW-0479">Metal-binding</keyword>
<dbReference type="Pfam" id="PF03723">
    <property type="entry name" value="Hemocyanin_C"/>
    <property type="match status" value="1"/>
</dbReference>
<evidence type="ECO:0000256" key="7">
    <source>
        <dbReference type="ARBA" id="ARBA00023157"/>
    </source>
</evidence>
<dbReference type="Pfam" id="PF03722">
    <property type="entry name" value="Hemocyanin_N"/>
    <property type="match status" value="1"/>
</dbReference>
<organism evidence="10 11">
    <name type="scientific">Allacma fusca</name>
    <dbReference type="NCBI Taxonomy" id="39272"/>
    <lineage>
        <taxon>Eukaryota</taxon>
        <taxon>Metazoa</taxon>
        <taxon>Ecdysozoa</taxon>
        <taxon>Arthropoda</taxon>
        <taxon>Hexapoda</taxon>
        <taxon>Collembola</taxon>
        <taxon>Symphypleona</taxon>
        <taxon>Sminthuridae</taxon>
        <taxon>Allacma</taxon>
    </lineage>
</organism>
<keyword evidence="4" id="KW-0964">Secreted</keyword>
<dbReference type="InterPro" id="IPR000896">
    <property type="entry name" value="Hemocyanin/hexamerin_mid_dom"/>
</dbReference>
<dbReference type="PROSITE" id="PS00210">
    <property type="entry name" value="HEMOCYANIN_2"/>
    <property type="match status" value="1"/>
</dbReference>
<comment type="subcellular location">
    <subcellularLocation>
        <location evidence="2">Secreted</location>
    </subcellularLocation>
</comment>
<evidence type="ECO:0000256" key="6">
    <source>
        <dbReference type="ARBA" id="ARBA00023008"/>
    </source>
</evidence>
<keyword evidence="7" id="KW-1015">Disulfide bond</keyword>
<dbReference type="GO" id="GO:0004503">
    <property type="term" value="F:tyrosinase activity"/>
    <property type="evidence" value="ECO:0007669"/>
    <property type="project" value="UniProtKB-ARBA"/>
</dbReference>
<dbReference type="GO" id="GO:0005576">
    <property type="term" value="C:extracellular region"/>
    <property type="evidence" value="ECO:0007669"/>
    <property type="project" value="UniProtKB-SubCell"/>
</dbReference>
<evidence type="ECO:0000313" key="10">
    <source>
        <dbReference type="EMBL" id="CAG7836276.1"/>
    </source>
</evidence>
<dbReference type="GO" id="GO:0006582">
    <property type="term" value="P:melanin metabolic process"/>
    <property type="evidence" value="ECO:0007669"/>
    <property type="project" value="UniProtKB-ARBA"/>
</dbReference>
<comment type="cofactor">
    <cofactor evidence="1">
        <name>Cu(2+)</name>
        <dbReference type="ChEBI" id="CHEBI:29036"/>
    </cofactor>
</comment>
<reference evidence="10" key="1">
    <citation type="submission" date="2021-06" db="EMBL/GenBank/DDBJ databases">
        <authorList>
            <person name="Hodson N. C."/>
            <person name="Mongue J. A."/>
            <person name="Jaron S. K."/>
        </authorList>
    </citation>
    <scope>NUCLEOTIDE SEQUENCE</scope>
</reference>
<evidence type="ECO:0000256" key="3">
    <source>
        <dbReference type="ARBA" id="ARBA00009928"/>
    </source>
</evidence>
<feature type="region of interest" description="Disordered" evidence="8">
    <location>
        <begin position="792"/>
        <end position="836"/>
    </location>
</feature>
<dbReference type="PANTHER" id="PTHR11511">
    <property type="entry name" value="LARVAL STORAGE PROTEIN/PHENOLOXIDASE"/>
    <property type="match status" value="1"/>
</dbReference>
<dbReference type="Pfam" id="PF00372">
    <property type="entry name" value="Hemocyanin_M"/>
    <property type="match status" value="1"/>
</dbReference>
<keyword evidence="6" id="KW-0186">Copper</keyword>
<dbReference type="InterPro" id="IPR002227">
    <property type="entry name" value="Tyrosinase_Cu-bd"/>
</dbReference>
<dbReference type="InterPro" id="IPR005204">
    <property type="entry name" value="Hemocyanin_N"/>
</dbReference>
<evidence type="ECO:0000256" key="2">
    <source>
        <dbReference type="ARBA" id="ARBA00004613"/>
    </source>
</evidence>
<proteinExistence type="inferred from homology"/>
<evidence type="ECO:0000259" key="9">
    <source>
        <dbReference type="PROSITE" id="PS00498"/>
    </source>
</evidence>
<dbReference type="OrthoDB" id="8119704at2759"/>
<feature type="region of interest" description="Disordered" evidence="8">
    <location>
        <begin position="1"/>
        <end position="27"/>
    </location>
</feature>
<dbReference type="AlphaFoldDB" id="A0A8J2LRD0"/>
<dbReference type="Proteomes" id="UP000708208">
    <property type="component" value="Unassembled WGS sequence"/>
</dbReference>
<protein>
    <recommendedName>
        <fullName evidence="9">Tyrosinase copper-binding domain-containing protein</fullName>
    </recommendedName>
</protein>
<evidence type="ECO:0000256" key="1">
    <source>
        <dbReference type="ARBA" id="ARBA00001973"/>
    </source>
</evidence>
<evidence type="ECO:0000313" key="11">
    <source>
        <dbReference type="Proteomes" id="UP000708208"/>
    </source>
</evidence>
<sequence length="836" mass="95501">MSRRGANIGNRVPVTRPADERSIRAEPGMKTKLPTQQEKLMYMLERLDEPLYMGPKGAKQNVLFEDSSQQMATETVTKEVKAYITKKQRNLKPVKISKPKKIPDLSYIRAICPRKGFFSFFVPVHQQAFRALYDIFMGADSVEEFINIAAYCRDNSMINPHLFLYAYSKALLARNDTRGFKFPALFEVLPDAFVNTVVIKQAQELSRLPEKSRKVISANGPAMMSQAMDNPDKAMNPDVNTGSGGKGQPLIIGRGYTGRDFNPENRMSYFREDMGVNSHHHHWHLVYDRTSSQNRRGELFYYMHHNLIARYDAERLSNGLARLKKLDLACRPVLEEGYFSKLTLANSKMAYAGRQANTPVTDVYIQPDPDANVKFVNKVEVEDIRKHKDRILEAIDTGYLIKREVKNGKELLTKLELAPNPGALDDPGIDLLGNVLESNHLSVNMKFYGSLHVEGHILMANLHDPEGHHKESFGPVGDLPTAMRDPAFYRWHKFVDDIFDHYKQQLQPYSEAQLRWDPVKVRDISVRTDDMPGPNVLITHWMQSDIDLGRGLDIKRNLLRDGPVWARMTHLNHKDFQYKINVENTSSSPVRGTFRIFMAPRDNEHGQRLYYIQQRLLFFEMDKFAREIPPGRHEIIQKSADSSVTIPWEQSFKTLEDQIKATKQEDKNTDTVCGCGWPQHMLLPRGLPEGMFFDLFVIVTNADEDTPKKGGETNSPEVNPTTRVTCKESLSFCGVKNEDYPDTKPMGFPFDRNPLNNKGANMDSPPDTLKDYILPDSNMKVVEVQINHQPFTVTKRGNGAPDTMPVMPPQLATSKRTQNKPPARESRESLDYFNDY</sequence>
<name>A0A8J2LRD0_9HEXA</name>
<keyword evidence="11" id="KW-1185">Reference proteome</keyword>
<dbReference type="PANTHER" id="PTHR11511:SF4">
    <property type="entry name" value="PHENOLOXIDASE 2-RELATED"/>
    <property type="match status" value="1"/>
</dbReference>
<feature type="domain" description="Tyrosinase copper-binding" evidence="9">
    <location>
        <begin position="485"/>
        <end position="496"/>
    </location>
</feature>
<dbReference type="InterPro" id="IPR005203">
    <property type="entry name" value="Hemocyanin_C"/>
</dbReference>
<comment type="caution">
    <text evidence="10">The sequence shown here is derived from an EMBL/GenBank/DDBJ whole genome shotgun (WGS) entry which is preliminary data.</text>
</comment>
<gene>
    <name evidence="10" type="ORF">AFUS01_LOCUS45533</name>
</gene>
<evidence type="ECO:0000256" key="8">
    <source>
        <dbReference type="SAM" id="MobiDB-lite"/>
    </source>
</evidence>
<feature type="compositionally biased region" description="Polar residues" evidence="8">
    <location>
        <begin position="811"/>
        <end position="820"/>
    </location>
</feature>
<dbReference type="InterPro" id="IPR013788">
    <property type="entry name" value="Hemocyanin/hexamerin"/>
</dbReference>
<accession>A0A8J2LRD0</accession>
<dbReference type="GO" id="GO:0046872">
    <property type="term" value="F:metal ion binding"/>
    <property type="evidence" value="ECO:0007669"/>
    <property type="project" value="UniProtKB-KW"/>
</dbReference>
<dbReference type="PROSITE" id="PS00498">
    <property type="entry name" value="TYROSINASE_2"/>
    <property type="match status" value="1"/>
</dbReference>
<feature type="compositionally biased region" description="Basic and acidic residues" evidence="8">
    <location>
        <begin position="17"/>
        <end position="27"/>
    </location>
</feature>
<comment type="similarity">
    <text evidence="3">Belongs to the tyrosinase family.</text>
</comment>
<evidence type="ECO:0000256" key="4">
    <source>
        <dbReference type="ARBA" id="ARBA00022525"/>
    </source>
</evidence>